<organism evidence="1 2">
    <name type="scientific">Streptomyces phaeoluteigriseus</name>
    <dbReference type="NCBI Taxonomy" id="114686"/>
    <lineage>
        <taxon>Bacteria</taxon>
        <taxon>Bacillati</taxon>
        <taxon>Actinomycetota</taxon>
        <taxon>Actinomycetes</taxon>
        <taxon>Kitasatosporales</taxon>
        <taxon>Streptomycetaceae</taxon>
        <taxon>Streptomyces</taxon>
        <taxon>Streptomyces aurantiacus group</taxon>
    </lineage>
</organism>
<dbReference type="Gene3D" id="3.30.450.40">
    <property type="match status" value="1"/>
</dbReference>
<proteinExistence type="predicted"/>
<dbReference type="AlphaFoldDB" id="A0A1V6MLQ9"/>
<dbReference type="SUPFAM" id="SSF55781">
    <property type="entry name" value="GAF domain-like"/>
    <property type="match status" value="1"/>
</dbReference>
<dbReference type="STRING" id="114686.BM536_028565"/>
<evidence type="ECO:0000313" key="2">
    <source>
        <dbReference type="Proteomes" id="UP000184286"/>
    </source>
</evidence>
<dbReference type="Proteomes" id="UP000184286">
    <property type="component" value="Unassembled WGS sequence"/>
</dbReference>
<reference evidence="2" key="1">
    <citation type="submission" date="2016-11" db="EMBL/GenBank/DDBJ databases">
        <authorList>
            <person name="Schniete J.K."/>
            <person name="Salih T."/>
            <person name="Algora Gallardo L."/>
            <person name="Martinez Fernandez S."/>
            <person name="Herron P.R."/>
        </authorList>
    </citation>
    <scope>NUCLEOTIDE SEQUENCE [LARGE SCALE GENOMIC DNA]</scope>
    <source>
        <strain evidence="2">DSM 41896</strain>
    </source>
</reference>
<evidence type="ECO:0000313" key="1">
    <source>
        <dbReference type="EMBL" id="OQD53420.1"/>
    </source>
</evidence>
<gene>
    <name evidence="1" type="ORF">BM536_028565</name>
</gene>
<dbReference type="InterPro" id="IPR029016">
    <property type="entry name" value="GAF-like_dom_sf"/>
</dbReference>
<accession>A0A1V6MLQ9</accession>
<comment type="caution">
    <text evidence="1">The sequence shown here is derived from an EMBL/GenBank/DDBJ whole genome shotgun (WGS) entry which is preliminary data.</text>
</comment>
<name>A0A1V6MLQ9_9ACTN</name>
<dbReference type="EMBL" id="MPOH02000017">
    <property type="protein sequence ID" value="OQD53420.1"/>
    <property type="molecule type" value="Genomic_DNA"/>
</dbReference>
<protein>
    <submittedName>
        <fullName evidence="1">Uncharacterized protein</fullName>
    </submittedName>
</protein>
<reference evidence="1 2" key="2">
    <citation type="submission" date="2017-02" db="EMBL/GenBank/DDBJ databases">
        <title>Draft genome sequence of Streptomyces phaeoluteigriseus type strain DSM41896.</title>
        <authorList>
            <person name="Salih T.S."/>
            <person name="Algora Gallardo L."/>
            <person name="Melo Santos T."/>
            <person name="Filgueira Martinez S."/>
            <person name="Herron P.R."/>
        </authorList>
    </citation>
    <scope>NUCLEOTIDE SEQUENCE [LARGE SCALE GENOMIC DNA]</scope>
    <source>
        <strain evidence="1 2">DSM 41896</strain>
    </source>
</reference>
<sequence>MDAAAVTIADGRGTLKAMAATEDRAAFIEPLRMQTGRGLYGLLTHRRGPWHPGHHRRTGRRPKLVPAMPDSGYRALHTVPLRLYERPLGAATPLNTRVRELSEGDARPARAPADSAALSLMHRSTEPARVDDVIARVRSAIAAKAVLEIA</sequence>